<accession>A0A1I7WB05</accession>
<protein>
    <submittedName>
        <fullName evidence="2">Uncharacterized protein</fullName>
    </submittedName>
</protein>
<name>A0A1I7WB05_HETBA</name>
<evidence type="ECO:0000313" key="2">
    <source>
        <dbReference type="WBParaSite" id="Hba_01852"/>
    </source>
</evidence>
<reference evidence="2" key="1">
    <citation type="submission" date="2016-11" db="UniProtKB">
        <authorList>
            <consortium name="WormBaseParasite"/>
        </authorList>
    </citation>
    <scope>IDENTIFICATION</scope>
</reference>
<keyword evidence="1" id="KW-1185">Reference proteome</keyword>
<sequence length="43" mass="4647">MECNISIAGRNEKIKKASGVQKGMSDTADILSSKVLLLTIINR</sequence>
<dbReference type="AlphaFoldDB" id="A0A1I7WB05"/>
<proteinExistence type="predicted"/>
<organism evidence="1 2">
    <name type="scientific">Heterorhabditis bacteriophora</name>
    <name type="common">Entomopathogenic nematode worm</name>
    <dbReference type="NCBI Taxonomy" id="37862"/>
    <lineage>
        <taxon>Eukaryota</taxon>
        <taxon>Metazoa</taxon>
        <taxon>Ecdysozoa</taxon>
        <taxon>Nematoda</taxon>
        <taxon>Chromadorea</taxon>
        <taxon>Rhabditida</taxon>
        <taxon>Rhabditina</taxon>
        <taxon>Rhabditomorpha</taxon>
        <taxon>Strongyloidea</taxon>
        <taxon>Heterorhabditidae</taxon>
        <taxon>Heterorhabditis</taxon>
    </lineage>
</organism>
<evidence type="ECO:0000313" key="1">
    <source>
        <dbReference type="Proteomes" id="UP000095283"/>
    </source>
</evidence>
<dbReference type="Proteomes" id="UP000095283">
    <property type="component" value="Unplaced"/>
</dbReference>
<dbReference type="WBParaSite" id="Hba_01852">
    <property type="protein sequence ID" value="Hba_01852"/>
    <property type="gene ID" value="Hba_01852"/>
</dbReference>